<dbReference type="RefSeq" id="WP_248436614.1">
    <property type="nucleotide sequence ID" value="NZ_CP096205.1"/>
</dbReference>
<gene>
    <name evidence="2" type="ORF">M0M57_07785</name>
</gene>
<keyword evidence="1" id="KW-0812">Transmembrane</keyword>
<proteinExistence type="predicted"/>
<accession>A0ABY4KJK1</accession>
<keyword evidence="1" id="KW-0472">Membrane</keyword>
<evidence type="ECO:0000313" key="3">
    <source>
        <dbReference type="Proteomes" id="UP000830583"/>
    </source>
</evidence>
<dbReference type="Proteomes" id="UP000830583">
    <property type="component" value="Chromosome"/>
</dbReference>
<feature type="transmembrane region" description="Helical" evidence="1">
    <location>
        <begin position="29"/>
        <end position="48"/>
    </location>
</feature>
<evidence type="ECO:0000256" key="1">
    <source>
        <dbReference type="SAM" id="Phobius"/>
    </source>
</evidence>
<keyword evidence="3" id="KW-1185">Reference proteome</keyword>
<sequence length="58" mass="6565">MKSLLFLVQAANLEDKLKNAPDDSYQIGLIIGSFVPFIALVAIAYWMYYAAKKRENNP</sequence>
<name>A0ABY4KJK1_9FLAO</name>
<evidence type="ECO:0000313" key="2">
    <source>
        <dbReference type="EMBL" id="UPQ80729.1"/>
    </source>
</evidence>
<reference evidence="2" key="1">
    <citation type="submission" date="2022-04" db="EMBL/GenBank/DDBJ databases">
        <title>Consumption of N2O by Flavobacterium azooxidireducens sp. nov. isolated from Decomposing Leaf Litter of Phragmites australis (Cav.).</title>
        <authorList>
            <person name="Behrendt U."/>
            <person name="Spanner T."/>
            <person name="Augustin J."/>
            <person name="Horn M.A."/>
            <person name="Kolb S."/>
            <person name="Ulrich A."/>
        </authorList>
    </citation>
    <scope>NUCLEOTIDE SEQUENCE</scope>
    <source>
        <strain evidence="2">IGB 4-14</strain>
    </source>
</reference>
<keyword evidence="1" id="KW-1133">Transmembrane helix</keyword>
<protein>
    <submittedName>
        <fullName evidence="2">Uncharacterized protein</fullName>
    </submittedName>
</protein>
<organism evidence="2 3">
    <name type="scientific">Flavobacterium azooxidireducens</name>
    <dbReference type="NCBI Taxonomy" id="1871076"/>
    <lineage>
        <taxon>Bacteria</taxon>
        <taxon>Pseudomonadati</taxon>
        <taxon>Bacteroidota</taxon>
        <taxon>Flavobacteriia</taxon>
        <taxon>Flavobacteriales</taxon>
        <taxon>Flavobacteriaceae</taxon>
        <taxon>Flavobacterium</taxon>
    </lineage>
</organism>
<dbReference type="EMBL" id="CP096205">
    <property type="protein sequence ID" value="UPQ80729.1"/>
    <property type="molecule type" value="Genomic_DNA"/>
</dbReference>